<proteinExistence type="inferred from homology"/>
<comment type="caution">
    <text evidence="6">The sequence shown here is derived from an EMBL/GenBank/DDBJ whole genome shotgun (WGS) entry which is preliminary data.</text>
</comment>
<evidence type="ECO:0000256" key="4">
    <source>
        <dbReference type="SAM" id="MobiDB-lite"/>
    </source>
</evidence>
<dbReference type="Gene3D" id="3.90.220.20">
    <property type="entry name" value="DNA methylase specificity domains"/>
    <property type="match status" value="2"/>
</dbReference>
<feature type="domain" description="Type I restriction modification DNA specificity" evidence="5">
    <location>
        <begin position="22"/>
        <end position="193"/>
    </location>
</feature>
<keyword evidence="3" id="KW-0238">DNA-binding</keyword>
<dbReference type="PANTHER" id="PTHR30408">
    <property type="entry name" value="TYPE-1 RESTRICTION ENZYME ECOKI SPECIFICITY PROTEIN"/>
    <property type="match status" value="1"/>
</dbReference>
<dbReference type="PANTHER" id="PTHR30408:SF12">
    <property type="entry name" value="TYPE I RESTRICTION ENZYME MJAVIII SPECIFICITY SUBUNIT"/>
    <property type="match status" value="1"/>
</dbReference>
<evidence type="ECO:0000313" key="6">
    <source>
        <dbReference type="EMBL" id="MPL99756.1"/>
    </source>
</evidence>
<feature type="region of interest" description="Disordered" evidence="4">
    <location>
        <begin position="427"/>
        <end position="461"/>
    </location>
</feature>
<dbReference type="InterPro" id="IPR044946">
    <property type="entry name" value="Restrct_endonuc_typeI_TRD_sf"/>
</dbReference>
<dbReference type="GO" id="GO:0003677">
    <property type="term" value="F:DNA binding"/>
    <property type="evidence" value="ECO:0007669"/>
    <property type="project" value="UniProtKB-KW"/>
</dbReference>
<evidence type="ECO:0000259" key="5">
    <source>
        <dbReference type="Pfam" id="PF01420"/>
    </source>
</evidence>
<reference evidence="6" key="1">
    <citation type="submission" date="2019-08" db="EMBL/GenBank/DDBJ databases">
        <authorList>
            <person name="Kucharzyk K."/>
            <person name="Murdoch R.W."/>
            <person name="Higgins S."/>
            <person name="Loffler F."/>
        </authorList>
    </citation>
    <scope>NUCLEOTIDE SEQUENCE</scope>
</reference>
<feature type="compositionally biased region" description="Acidic residues" evidence="4">
    <location>
        <begin position="432"/>
        <end position="461"/>
    </location>
</feature>
<name>A0A644W8D7_9ZZZZ</name>
<evidence type="ECO:0000256" key="1">
    <source>
        <dbReference type="ARBA" id="ARBA00010923"/>
    </source>
</evidence>
<sequence length="461" mass="52767">MLQPYDEYKQSESPFERIIPAHWQEKRLSWMFQFTSIQNKVDEELLSVFLDKGVVSYASTSQKQVHKPSDDLSKYQLVEIGDFVLNNQQAWRGSVGVSGYRGIVSPAYYVLKPRIEINSTFLNYMVRSNDVVDQFMLASKGVGSIQKQISVPYLKRTVLAIPPRPEQDQIVRFLNWKTSEIAHFIKEKRKEIETFVELKNSIILHAVVKGIKRNTTMKECTIEWIDTVPSHWDEKMLFQCAAEQSISNKTVHHQNLLSLSYGKIVNKDINTTEGLLPASFDTYQIIHDGNVILRLTDLQNDHKSLRVGLATQKGIITSAYTCLKARNNILPEYLYLLLHSYDVSKVFYGMGGGVRQSIGYTDIRRMTILLPPIEEQKAIVAYCCEEQTKIEQMISGIKDEISLVQELRTKTIADVVTGKVDVCNVEIPQYEPEVDDTTDEEYPDEESGEENDDTTDEEVDE</sequence>
<dbReference type="GO" id="GO:0009307">
    <property type="term" value="P:DNA restriction-modification system"/>
    <property type="evidence" value="ECO:0007669"/>
    <property type="project" value="UniProtKB-KW"/>
</dbReference>
<gene>
    <name evidence="6" type="ORF">SDC9_45977</name>
</gene>
<dbReference type="Pfam" id="PF01420">
    <property type="entry name" value="Methylase_S"/>
    <property type="match status" value="1"/>
</dbReference>
<dbReference type="AlphaFoldDB" id="A0A644W8D7"/>
<accession>A0A644W8D7</accession>
<dbReference type="EMBL" id="VSSQ01000686">
    <property type="protein sequence ID" value="MPL99756.1"/>
    <property type="molecule type" value="Genomic_DNA"/>
</dbReference>
<protein>
    <recommendedName>
        <fullName evidence="5">Type I restriction modification DNA specificity domain-containing protein</fullName>
    </recommendedName>
</protein>
<dbReference type="InterPro" id="IPR000055">
    <property type="entry name" value="Restrct_endonuc_typeI_TRD"/>
</dbReference>
<dbReference type="InterPro" id="IPR052021">
    <property type="entry name" value="Type-I_RS_S_subunit"/>
</dbReference>
<evidence type="ECO:0000256" key="2">
    <source>
        <dbReference type="ARBA" id="ARBA00022747"/>
    </source>
</evidence>
<dbReference type="SUPFAM" id="SSF116734">
    <property type="entry name" value="DNA methylase specificity domain"/>
    <property type="match status" value="2"/>
</dbReference>
<keyword evidence="2" id="KW-0680">Restriction system</keyword>
<evidence type="ECO:0000256" key="3">
    <source>
        <dbReference type="ARBA" id="ARBA00023125"/>
    </source>
</evidence>
<comment type="similarity">
    <text evidence="1">Belongs to the type-I restriction system S methylase family.</text>
</comment>
<organism evidence="6">
    <name type="scientific">bioreactor metagenome</name>
    <dbReference type="NCBI Taxonomy" id="1076179"/>
    <lineage>
        <taxon>unclassified sequences</taxon>
        <taxon>metagenomes</taxon>
        <taxon>ecological metagenomes</taxon>
    </lineage>
</organism>